<comment type="caution">
    <text evidence="2">The sequence shown here is derived from an EMBL/GenBank/DDBJ whole genome shotgun (WGS) entry which is preliminary data.</text>
</comment>
<dbReference type="EMBL" id="CAJOBO010001656">
    <property type="protein sequence ID" value="CAF4398929.1"/>
    <property type="molecule type" value="Genomic_DNA"/>
</dbReference>
<proteinExistence type="predicted"/>
<dbReference type="Proteomes" id="UP000663872">
    <property type="component" value="Unassembled WGS sequence"/>
</dbReference>
<evidence type="ECO:0000313" key="7">
    <source>
        <dbReference type="EMBL" id="CAF4501445.1"/>
    </source>
</evidence>
<evidence type="ECO:0000313" key="6">
    <source>
        <dbReference type="EMBL" id="CAF4398929.1"/>
    </source>
</evidence>
<dbReference type="EMBL" id="CAJOBP010000925">
    <property type="protein sequence ID" value="CAF4235884.1"/>
    <property type="molecule type" value="Genomic_DNA"/>
</dbReference>
<dbReference type="EMBL" id="CAJNYU010000350">
    <property type="protein sequence ID" value="CAF3351019.1"/>
    <property type="molecule type" value="Genomic_DNA"/>
</dbReference>
<dbReference type="Proteomes" id="UP000663862">
    <property type="component" value="Unassembled WGS sequence"/>
</dbReference>
<dbReference type="EMBL" id="CAJNYD010000012">
    <property type="protein sequence ID" value="CAF3172803.1"/>
    <property type="molecule type" value="Genomic_DNA"/>
</dbReference>
<keyword evidence="10" id="KW-1185">Reference proteome</keyword>
<dbReference type="Proteomes" id="UP000663851">
    <property type="component" value="Unassembled WGS sequence"/>
</dbReference>
<dbReference type="EMBL" id="CAJNYT010004709">
    <property type="protein sequence ID" value="CAF3683564.1"/>
    <property type="molecule type" value="Genomic_DNA"/>
</dbReference>
<evidence type="ECO:0000313" key="9">
    <source>
        <dbReference type="Proteomes" id="UP000663833"/>
    </source>
</evidence>
<evidence type="ECO:0000313" key="8">
    <source>
        <dbReference type="EMBL" id="CAF4575304.1"/>
    </source>
</evidence>
<dbReference type="Proteomes" id="UP000663825">
    <property type="component" value="Unassembled WGS sequence"/>
</dbReference>
<dbReference type="EMBL" id="CAJOBR010001075">
    <property type="protein sequence ID" value="CAF4575304.1"/>
    <property type="molecule type" value="Genomic_DNA"/>
</dbReference>
<dbReference type="Proteomes" id="UP000663848">
    <property type="component" value="Unassembled WGS sequence"/>
</dbReference>
<dbReference type="EMBL" id="CAJOBQ010001608">
    <property type="protein sequence ID" value="CAF4501445.1"/>
    <property type="molecule type" value="Genomic_DNA"/>
</dbReference>
<dbReference type="Proteomes" id="UP000663873">
    <property type="component" value="Unassembled WGS sequence"/>
</dbReference>
<dbReference type="AlphaFoldDB" id="A0A817PKD6"/>
<gene>
    <name evidence="3" type="ORF">FME351_LOCUS4489</name>
    <name evidence="4" type="ORF">GRG538_LOCUS27188</name>
    <name evidence="6" type="ORF">HFQ381_LOCUS19940</name>
    <name evidence="2" type="ORF">LUA448_LOCUS516</name>
    <name evidence="8" type="ORF">QYT958_LOCUS9910</name>
    <name evidence="1" type="ORF">TIS948_LOCUS5740</name>
    <name evidence="7" type="ORF">TSG867_LOCUS21126</name>
    <name evidence="5" type="ORF">UJA718_LOCUS8629</name>
</gene>
<evidence type="ECO:0000313" key="1">
    <source>
        <dbReference type="EMBL" id="CAF3082026.1"/>
    </source>
</evidence>
<accession>A0A817PKD6</accession>
<evidence type="ECO:0000313" key="4">
    <source>
        <dbReference type="EMBL" id="CAF3683564.1"/>
    </source>
</evidence>
<dbReference type="Proteomes" id="UP000663869">
    <property type="component" value="Unassembled WGS sequence"/>
</dbReference>
<evidence type="ECO:0000313" key="5">
    <source>
        <dbReference type="EMBL" id="CAF4235884.1"/>
    </source>
</evidence>
<dbReference type="EMBL" id="CAJNXB010000669">
    <property type="protein sequence ID" value="CAF3082026.1"/>
    <property type="molecule type" value="Genomic_DNA"/>
</dbReference>
<reference evidence="2" key="1">
    <citation type="submission" date="2021-02" db="EMBL/GenBank/DDBJ databases">
        <authorList>
            <person name="Nowell W R."/>
        </authorList>
    </citation>
    <scope>NUCLEOTIDE SEQUENCE</scope>
</reference>
<sequence length="293" mass="33852">METNIDDLSFHLSALKTTSSEIPILDNREPISTFSLPSMSSCPMAADGSNHLLVYHHHALLLFHLPKFELLFSISLIPFIENPISDICYYSILNCFLVSSSNTLYSLSSSRQIDIIHKFSNTIWSITHTSNYIFLCYLFGFSIEQWEFNSSNGTLLNTWPKANLIESSDMGINCIRAVNQYIGMTIKQNDFSWRIDLFDISAMNRLRRGRTIQQENNLKNWIGLLYPIDHFRWLFADGDQGLFLIDQTDQQEYKQIDIKKLACNICLIKNINSKTYSSIVIQSYESLHLYNLQ</sequence>
<evidence type="ECO:0000313" key="10">
    <source>
        <dbReference type="Proteomes" id="UP000663873"/>
    </source>
</evidence>
<organism evidence="2 9">
    <name type="scientific">Rotaria socialis</name>
    <dbReference type="NCBI Taxonomy" id="392032"/>
    <lineage>
        <taxon>Eukaryota</taxon>
        <taxon>Metazoa</taxon>
        <taxon>Spiralia</taxon>
        <taxon>Gnathifera</taxon>
        <taxon>Rotifera</taxon>
        <taxon>Eurotatoria</taxon>
        <taxon>Bdelloidea</taxon>
        <taxon>Philodinida</taxon>
        <taxon>Philodinidae</taxon>
        <taxon>Rotaria</taxon>
    </lineage>
</organism>
<protein>
    <submittedName>
        <fullName evidence="2">Uncharacterized protein</fullName>
    </submittedName>
</protein>
<dbReference type="Proteomes" id="UP000663833">
    <property type="component" value="Unassembled WGS sequence"/>
</dbReference>
<dbReference type="OrthoDB" id="9981827at2759"/>
<evidence type="ECO:0000313" key="2">
    <source>
        <dbReference type="EMBL" id="CAF3172803.1"/>
    </source>
</evidence>
<evidence type="ECO:0000313" key="3">
    <source>
        <dbReference type="EMBL" id="CAF3351019.1"/>
    </source>
</evidence>
<name>A0A817PKD6_9BILA</name>